<dbReference type="EMBL" id="BGZK01000987">
    <property type="protein sequence ID" value="GBP67590.1"/>
    <property type="molecule type" value="Genomic_DNA"/>
</dbReference>
<feature type="region of interest" description="Disordered" evidence="1">
    <location>
        <begin position="132"/>
        <end position="178"/>
    </location>
</feature>
<dbReference type="Proteomes" id="UP000299102">
    <property type="component" value="Unassembled WGS sequence"/>
</dbReference>
<reference evidence="2 3" key="1">
    <citation type="journal article" date="2019" name="Commun. Biol.">
        <title>The bagworm genome reveals a unique fibroin gene that provides high tensile strength.</title>
        <authorList>
            <person name="Kono N."/>
            <person name="Nakamura H."/>
            <person name="Ohtoshi R."/>
            <person name="Tomita M."/>
            <person name="Numata K."/>
            <person name="Arakawa K."/>
        </authorList>
    </citation>
    <scope>NUCLEOTIDE SEQUENCE [LARGE SCALE GENOMIC DNA]</scope>
</reference>
<evidence type="ECO:0000256" key="1">
    <source>
        <dbReference type="SAM" id="MobiDB-lite"/>
    </source>
</evidence>
<gene>
    <name evidence="2" type="ORF">EVAR_98644_1</name>
</gene>
<organism evidence="2 3">
    <name type="scientific">Eumeta variegata</name>
    <name type="common">Bagworm moth</name>
    <name type="synonym">Eumeta japonica</name>
    <dbReference type="NCBI Taxonomy" id="151549"/>
    <lineage>
        <taxon>Eukaryota</taxon>
        <taxon>Metazoa</taxon>
        <taxon>Ecdysozoa</taxon>
        <taxon>Arthropoda</taxon>
        <taxon>Hexapoda</taxon>
        <taxon>Insecta</taxon>
        <taxon>Pterygota</taxon>
        <taxon>Neoptera</taxon>
        <taxon>Endopterygota</taxon>
        <taxon>Lepidoptera</taxon>
        <taxon>Glossata</taxon>
        <taxon>Ditrysia</taxon>
        <taxon>Tineoidea</taxon>
        <taxon>Psychidae</taxon>
        <taxon>Oiketicinae</taxon>
        <taxon>Eumeta</taxon>
    </lineage>
</organism>
<accession>A0A4C1XWQ6</accession>
<proteinExistence type="predicted"/>
<comment type="caution">
    <text evidence="2">The sequence shown here is derived from an EMBL/GenBank/DDBJ whole genome shotgun (WGS) entry which is preliminary data.</text>
</comment>
<evidence type="ECO:0000313" key="2">
    <source>
        <dbReference type="EMBL" id="GBP67590.1"/>
    </source>
</evidence>
<sequence length="247" mass="26311">MSRAVGTHTCRPAALVGFSPTLPTRTGARVCGIDIFYPLHVASGKQKKKLLAAKSSVRALGPNGRPRAPAPSALSTILLHIVFSVQTAAPLRPATLPALPTESPLRRHAPQRLIIYLLFQIRNRCILERAPGAGLSPSGNGKPRTDLIPPVLEGAPSRHQRSNNNHGARTPGPSASAGLPKLAKSLPLGDLKILFFQFLEHVPAEVDNIIKAVTPNANRDSSPARLCAAAGNDHRAPSRRTNRPTTQ</sequence>
<protein>
    <submittedName>
        <fullName evidence="2">Uncharacterized protein</fullName>
    </submittedName>
</protein>
<keyword evidence="3" id="KW-1185">Reference proteome</keyword>
<dbReference type="AlphaFoldDB" id="A0A4C1XWQ6"/>
<name>A0A4C1XWQ6_EUMVA</name>
<evidence type="ECO:0000313" key="3">
    <source>
        <dbReference type="Proteomes" id="UP000299102"/>
    </source>
</evidence>